<name>X0X081_9ZZZZ</name>
<evidence type="ECO:0000313" key="1">
    <source>
        <dbReference type="EMBL" id="GAG36390.1"/>
    </source>
</evidence>
<gene>
    <name evidence="1" type="ORF">S01H1_67161</name>
</gene>
<proteinExistence type="predicted"/>
<reference evidence="1" key="1">
    <citation type="journal article" date="2014" name="Front. Microbiol.">
        <title>High frequency of phylogenetically diverse reductive dehalogenase-homologous genes in deep subseafloor sedimentary metagenomes.</title>
        <authorList>
            <person name="Kawai M."/>
            <person name="Futagami T."/>
            <person name="Toyoda A."/>
            <person name="Takaki Y."/>
            <person name="Nishi S."/>
            <person name="Hori S."/>
            <person name="Arai W."/>
            <person name="Tsubouchi T."/>
            <person name="Morono Y."/>
            <person name="Uchiyama I."/>
            <person name="Ito T."/>
            <person name="Fujiyama A."/>
            <person name="Inagaki F."/>
            <person name="Takami H."/>
        </authorList>
    </citation>
    <scope>NUCLEOTIDE SEQUENCE</scope>
    <source>
        <strain evidence="1">Expedition CK06-06</strain>
    </source>
</reference>
<comment type="caution">
    <text evidence="1">The sequence shown here is derived from an EMBL/GenBank/DDBJ whole genome shotgun (WGS) entry which is preliminary data.</text>
</comment>
<dbReference type="EMBL" id="BARS01044458">
    <property type="protein sequence ID" value="GAG36390.1"/>
    <property type="molecule type" value="Genomic_DNA"/>
</dbReference>
<sequence>MILRKNSQSNRSDRGAATQAVLMSVYRTLKLRGLNPTKTIADALRTYLTTGKLPPLHE</sequence>
<accession>X0X081</accession>
<organism evidence="1">
    <name type="scientific">marine sediment metagenome</name>
    <dbReference type="NCBI Taxonomy" id="412755"/>
    <lineage>
        <taxon>unclassified sequences</taxon>
        <taxon>metagenomes</taxon>
        <taxon>ecological metagenomes</taxon>
    </lineage>
</organism>
<dbReference type="AlphaFoldDB" id="X0X081"/>
<protein>
    <submittedName>
        <fullName evidence="1">Uncharacterized protein</fullName>
    </submittedName>
</protein>